<dbReference type="SUPFAM" id="SSF102705">
    <property type="entry name" value="NIF3 (NGG1p interacting factor 3)-like"/>
    <property type="match status" value="1"/>
</dbReference>
<dbReference type="AlphaFoldDB" id="A0A167ZWF9"/>
<dbReference type="InterPro" id="IPR036069">
    <property type="entry name" value="DUF34/NIF3_sf"/>
</dbReference>
<dbReference type="Gene3D" id="3.30.70.120">
    <property type="match status" value="1"/>
</dbReference>
<dbReference type="InterPro" id="IPR015867">
    <property type="entry name" value="N-reg_PII/ATP_PRibTrfase_C"/>
</dbReference>
<dbReference type="FunFam" id="3.30.70.120:FF:000006">
    <property type="entry name" value="GTP cyclohydrolase 1 type 2 homolog"/>
    <property type="match status" value="1"/>
</dbReference>
<evidence type="ECO:0000313" key="1">
    <source>
        <dbReference type="EMBL" id="ANB92210.1"/>
    </source>
</evidence>
<dbReference type="PANTHER" id="PTHR41774:SF1">
    <property type="entry name" value="NGG1P INTERACTING FACTOR NIF3"/>
    <property type="match status" value="1"/>
</dbReference>
<evidence type="ECO:0000313" key="4">
    <source>
        <dbReference type="Proteomes" id="UP000255102"/>
    </source>
</evidence>
<dbReference type="STRING" id="29433.MOVS_09805"/>
<accession>A0A167ZWF9</accession>
<dbReference type="EMBL" id="CP011158">
    <property type="protein sequence ID" value="ANB92210.1"/>
    <property type="molecule type" value="Genomic_DNA"/>
</dbReference>
<dbReference type="PANTHER" id="PTHR41774">
    <property type="match status" value="1"/>
</dbReference>
<reference evidence="1 3" key="1">
    <citation type="submission" date="2015-04" db="EMBL/GenBank/DDBJ databases">
        <authorList>
            <person name="Calcutt M.J."/>
            <person name="Foecking M.F."/>
        </authorList>
    </citation>
    <scope>NUCLEOTIDE SEQUENCE [LARGE SCALE GENOMIC DNA]</scope>
    <source>
        <strain evidence="1 3">199/55</strain>
    </source>
</reference>
<organism evidence="2 4">
    <name type="scientific">Moraxella ovis</name>
    <dbReference type="NCBI Taxonomy" id="29433"/>
    <lineage>
        <taxon>Bacteria</taxon>
        <taxon>Pseudomonadati</taxon>
        <taxon>Pseudomonadota</taxon>
        <taxon>Gammaproteobacteria</taxon>
        <taxon>Moraxellales</taxon>
        <taxon>Moraxellaceae</taxon>
        <taxon>Moraxella</taxon>
    </lineage>
</organism>
<sequence>MVNKLYKFIGYIPESDLEKVKTALFQAGAGQLGGYSHCSWQVLGLGQFKPLKGANPATGEIDKIEYVSEWRVEAVVPADKLSAVVAFYRQAHPYEVPAYEVYEMVDI</sequence>
<protein>
    <submittedName>
        <fullName evidence="1">NGG1p interacting factor 3 protein, NIF3</fullName>
    </submittedName>
    <submittedName>
        <fullName evidence="2">Uncharacterized protein conserved in bacteria</fullName>
    </submittedName>
</protein>
<dbReference type="EMBL" id="UGPW01000001">
    <property type="protein sequence ID" value="STY88011.1"/>
    <property type="molecule type" value="Genomic_DNA"/>
</dbReference>
<dbReference type="Proteomes" id="UP000255102">
    <property type="component" value="Unassembled WGS sequence"/>
</dbReference>
<gene>
    <name evidence="1" type="ORF">MOVS_09805</name>
    <name evidence="2" type="ORF">NCTC11227_02040</name>
</gene>
<name>A0A167ZWF9_9GAMM</name>
<evidence type="ECO:0000313" key="3">
    <source>
        <dbReference type="Proteomes" id="UP000076765"/>
    </source>
</evidence>
<dbReference type="RefSeq" id="WP_063514761.1">
    <property type="nucleotide sequence ID" value="NZ_CP011158.1"/>
</dbReference>
<evidence type="ECO:0000313" key="2">
    <source>
        <dbReference type="EMBL" id="STY88011.1"/>
    </source>
</evidence>
<proteinExistence type="predicted"/>
<reference evidence="2 4" key="2">
    <citation type="submission" date="2018-06" db="EMBL/GenBank/DDBJ databases">
        <authorList>
            <consortium name="Pathogen Informatics"/>
            <person name="Doyle S."/>
        </authorList>
    </citation>
    <scope>NUCLEOTIDE SEQUENCE [LARGE SCALE GENOMIC DNA]</scope>
    <source>
        <strain evidence="2 4">NCTC11227</strain>
    </source>
</reference>
<dbReference type="Proteomes" id="UP000076765">
    <property type="component" value="Chromosome"/>
</dbReference>
<keyword evidence="3" id="KW-1185">Reference proteome</keyword>
<dbReference type="KEGG" id="moi:MOVS_09805"/>